<reference evidence="5" key="1">
    <citation type="submission" date="2016-04" db="EMBL/GenBank/DDBJ databases">
        <title>Complete Genome Sequences of Twelve Strains of a Stable Defined Moderately Diverse Mouse Microbiota 2 (sDMDMm2).</title>
        <authorList>
            <person name="Uchimura Y."/>
            <person name="Wyss M."/>
            <person name="Brugiroux S."/>
            <person name="Limenitakis J.P."/>
            <person name="Stecher B."/>
            <person name="McCoy K.D."/>
            <person name="Macpherson A.J."/>
        </authorList>
    </citation>
    <scope>NUCLEOTIDE SEQUENCE [LARGE SCALE GENOMIC DNA]</scope>
    <source>
        <strain evidence="5">YL27</strain>
    </source>
</reference>
<dbReference type="InterPro" id="IPR046947">
    <property type="entry name" value="LytR-like"/>
</dbReference>
<feature type="modified residue" description="4-aspartylphosphate" evidence="1">
    <location>
        <position position="56"/>
    </location>
</feature>
<evidence type="ECO:0000313" key="4">
    <source>
        <dbReference type="EMBL" id="ANU63787.1"/>
    </source>
</evidence>
<dbReference type="OrthoDB" id="1490554at2"/>
<dbReference type="SMART" id="SM00448">
    <property type="entry name" value="REC"/>
    <property type="match status" value="1"/>
</dbReference>
<dbReference type="STRING" id="1796646.A4V02_08645"/>
<evidence type="ECO:0000256" key="1">
    <source>
        <dbReference type="PROSITE-ProRule" id="PRU00169"/>
    </source>
</evidence>
<dbReference type="Gene3D" id="3.40.50.2300">
    <property type="match status" value="1"/>
</dbReference>
<dbReference type="EMBL" id="CP015402">
    <property type="protein sequence ID" value="ANU63787.1"/>
    <property type="molecule type" value="Genomic_DNA"/>
</dbReference>
<feature type="domain" description="HTH LytTR-type" evidence="3">
    <location>
        <begin position="135"/>
        <end position="235"/>
    </location>
</feature>
<dbReference type="GO" id="GO:0003677">
    <property type="term" value="F:DNA binding"/>
    <property type="evidence" value="ECO:0007669"/>
    <property type="project" value="UniProtKB-KW"/>
</dbReference>
<dbReference type="PROSITE" id="PS50110">
    <property type="entry name" value="RESPONSE_REGULATORY"/>
    <property type="match status" value="1"/>
</dbReference>
<keyword evidence="4" id="KW-0238">DNA-binding</keyword>
<dbReference type="InterPro" id="IPR011006">
    <property type="entry name" value="CheY-like_superfamily"/>
</dbReference>
<protein>
    <submittedName>
        <fullName evidence="4">DNA-binding response regulator</fullName>
    </submittedName>
</protein>
<evidence type="ECO:0000259" key="3">
    <source>
        <dbReference type="PROSITE" id="PS50930"/>
    </source>
</evidence>
<dbReference type="PANTHER" id="PTHR37299:SF1">
    <property type="entry name" value="STAGE 0 SPORULATION PROTEIN A HOMOLOG"/>
    <property type="match status" value="1"/>
</dbReference>
<feature type="domain" description="Response regulatory" evidence="2">
    <location>
        <begin position="5"/>
        <end position="116"/>
    </location>
</feature>
<dbReference type="Pfam" id="PF04397">
    <property type="entry name" value="LytTR"/>
    <property type="match status" value="1"/>
</dbReference>
<dbReference type="AlphaFoldDB" id="A0A1B1SAG9"/>
<name>A0A1B1SAG9_9BACT</name>
<dbReference type="PANTHER" id="PTHR37299">
    <property type="entry name" value="TRANSCRIPTIONAL REGULATOR-RELATED"/>
    <property type="match status" value="1"/>
</dbReference>
<dbReference type="Gene3D" id="2.40.50.1020">
    <property type="entry name" value="LytTr DNA-binding domain"/>
    <property type="match status" value="1"/>
</dbReference>
<accession>A0A1Z2XI49</accession>
<dbReference type="SMART" id="SM00850">
    <property type="entry name" value="LytTR"/>
    <property type="match status" value="1"/>
</dbReference>
<keyword evidence="1" id="KW-0597">Phosphoprotein</keyword>
<dbReference type="GO" id="GO:0000156">
    <property type="term" value="F:phosphorelay response regulator activity"/>
    <property type="evidence" value="ECO:0007669"/>
    <property type="project" value="InterPro"/>
</dbReference>
<gene>
    <name evidence="4" type="ORF">A4V02_08645</name>
</gene>
<dbReference type="PROSITE" id="PS50930">
    <property type="entry name" value="HTH_LYTTR"/>
    <property type="match status" value="1"/>
</dbReference>
<proteinExistence type="predicted"/>
<organism evidence="4 5">
    <name type="scientific">Muribaculum intestinale</name>
    <dbReference type="NCBI Taxonomy" id="1796646"/>
    <lineage>
        <taxon>Bacteria</taxon>
        <taxon>Pseudomonadati</taxon>
        <taxon>Bacteroidota</taxon>
        <taxon>Bacteroidia</taxon>
        <taxon>Bacteroidales</taxon>
        <taxon>Muribaculaceae</taxon>
        <taxon>Muribaculum</taxon>
    </lineage>
</organism>
<dbReference type="InterPro" id="IPR001789">
    <property type="entry name" value="Sig_transdc_resp-reg_receiver"/>
</dbReference>
<evidence type="ECO:0000259" key="2">
    <source>
        <dbReference type="PROSITE" id="PS50110"/>
    </source>
</evidence>
<dbReference type="Pfam" id="PF00072">
    <property type="entry name" value="Response_reg"/>
    <property type="match status" value="1"/>
</dbReference>
<accession>A0A1B1SAG9</accession>
<evidence type="ECO:0000313" key="5">
    <source>
        <dbReference type="Proteomes" id="UP000186351"/>
    </source>
</evidence>
<dbReference type="RefSeq" id="WP_068961088.1">
    <property type="nucleotide sequence ID" value="NZ_CAJTAP010000003.1"/>
</dbReference>
<dbReference type="SUPFAM" id="SSF52172">
    <property type="entry name" value="CheY-like"/>
    <property type="match status" value="1"/>
</dbReference>
<dbReference type="KEGG" id="pary:A4V02_08645"/>
<dbReference type="Proteomes" id="UP000186351">
    <property type="component" value="Chromosome"/>
</dbReference>
<keyword evidence="5" id="KW-1185">Reference proteome</keyword>
<dbReference type="InterPro" id="IPR007492">
    <property type="entry name" value="LytTR_DNA-bd_dom"/>
</dbReference>
<dbReference type="GeneID" id="65536930"/>
<sequence>MTILRCCIVDDEPLARNLIASYIEKTPFMELAGSFGSAQEAVKTVIEESIDVIFLDINMPQLNGMEFARIVPPTCRIVFTTAYDKYAIEGFKVGALDFLLKPVSYEEFIGSANRALAWSDLRRRAEASDTSREYIMVKSEYRLVQIPVRDIIFIEGVKDYVKIYVDGEEKAIMTLMNMKTLERTLPSNIFLRVHRSYIINATKIRVIERNRILFGRHAIPVSDSYKQQFSDYIAAHMLTVVRDSNDDQ</sequence>